<dbReference type="AlphaFoldDB" id="A0A286A0B2"/>
<dbReference type="InterPro" id="IPR039426">
    <property type="entry name" value="TonB-dep_rcpt-like"/>
</dbReference>
<dbReference type="Gene3D" id="2.40.170.20">
    <property type="entry name" value="TonB-dependent receptor, beta-barrel domain"/>
    <property type="match status" value="1"/>
</dbReference>
<evidence type="ECO:0000256" key="5">
    <source>
        <dbReference type="ARBA" id="ARBA00023136"/>
    </source>
</evidence>
<keyword evidence="3 7" id="KW-1134">Transmembrane beta strand</keyword>
<dbReference type="Gene3D" id="2.60.40.1120">
    <property type="entry name" value="Carboxypeptidase-like, regulatory domain"/>
    <property type="match status" value="1"/>
</dbReference>
<dbReference type="RefSeq" id="WP_097132002.1">
    <property type="nucleotide sequence ID" value="NZ_OCMT01000002.1"/>
</dbReference>
<evidence type="ECO:0000259" key="8">
    <source>
        <dbReference type="Pfam" id="PF07715"/>
    </source>
</evidence>
<name>A0A286A0B2_9SPHI</name>
<dbReference type="EMBL" id="OCMT01000002">
    <property type="protein sequence ID" value="SOD15336.1"/>
    <property type="molecule type" value="Genomic_DNA"/>
</dbReference>
<dbReference type="InterPro" id="IPR008969">
    <property type="entry name" value="CarboxyPept-like_regulatory"/>
</dbReference>
<sequence>MKIKDQKEPWHSALATNPLVRIMKLTMIIMTVFLMQLSAAGLAQNVTFKKNNSSLKEFFTEIRKQTGYHVVWQEGKVNDAIKINAAFQATPLEQALEQTLSAKNLAYEIVNKTVVVKPKEKGLLDRIKSYFARITVSGKVLDTETNLPMPGVTVKITGTNKSAVTDVNGLFKIDDVEENASLSLSSVGYASRSMAVQENMLIRLSPVTQELDGVVISTGYQEIKKGTTTGAANVITSKEIEETPSINLMERLEGKIPGVQFDIRKNTIQVRGTSSYTGKSPLVVIDGFPAVNQDLTTVTNSVIESRPNNRNQPETSGNAILSTFNPADIESITFLKDAAASAIWGAKAANGVIVITTKRGKKGTSSVNFSATTGLSAAAKLSDLNSMTNAQYIELEQELVDKNFIQDPVANLIASPTNGWRTGPVTEAQEWMFRAKRNPALIPQRDAALKELASRSNHDQIRDYLLQTAMQQQYNLSFAGGKGNSSYYISGNYTKDRPVFKSNEAEKYSVLSNLTNNFLNNRLIVTTGLNYNYSKSKVNTAAISALSEGSLGLAPYELMVDANGNRIRKGVVFTTRTSDSLTRVRNLLPWTYNAIDELAYGNTVNTGNVIRINSSVKGIITNWLNFTVSGQLQKSIEEQVNLKNENSYYTRNLINTGTSQQNVALLGTVYGFPKGGIYQAGRVNRNDYGLRAQFDVKKDFGADHHFDMIVGSEIREEKASGSEQMLYGYNEELSTSINVNTVGNAARYYNIYGNQVSIGQPNNLISRNIRRYLSYYGNGSYSYLGKYHATASARFDDVNVLGVSRKARATPLWSAGLRWDVSKEDFMSDIRWVSGLSLRSSIGVSGNIPEQSSNFTTIRLGLVDGYTQLPYANIGFPVNQDLGWEITKMTNIGLDVALFNNRVSFNFDYYKKNVSDLLIALPINSTYGWQSLTYNAGTLKAHGVDLGITAELLRTKDFKWNAIFNYGYNTNEVTESRIQPQTITGLALTNGYAVDNIWVYRWAGLDNLGRGQIFDANGIIKSSTDNTIRTEDRVAAGRTVAPHFGGFTNTFSYKGWTLMARATYNLGHKFLIQNISQGLYPTNGGYSGIIGNNAAIVNRWRNPGDEAFTDVPGLSNVNVNSITRYINSDLNIRDAGQIRLQQVSLTYALPNSMLKGLPFIKGVNLGATVSNLGLIWVANKEGIDPEYQMTSMFNNLPPTRNYVFNLNLTL</sequence>
<evidence type="ECO:0000256" key="3">
    <source>
        <dbReference type="ARBA" id="ARBA00022452"/>
    </source>
</evidence>
<evidence type="ECO:0000313" key="10">
    <source>
        <dbReference type="Proteomes" id="UP000219281"/>
    </source>
</evidence>
<evidence type="ECO:0000313" key="9">
    <source>
        <dbReference type="EMBL" id="SOD15336.1"/>
    </source>
</evidence>
<evidence type="ECO:0000256" key="1">
    <source>
        <dbReference type="ARBA" id="ARBA00004571"/>
    </source>
</evidence>
<proteinExistence type="inferred from homology"/>
<keyword evidence="4 7" id="KW-0812">Transmembrane</keyword>
<evidence type="ECO:0000256" key="2">
    <source>
        <dbReference type="ARBA" id="ARBA00022448"/>
    </source>
</evidence>
<feature type="domain" description="TonB-dependent receptor plug" evidence="8">
    <location>
        <begin position="226"/>
        <end position="352"/>
    </location>
</feature>
<reference evidence="10" key="1">
    <citation type="submission" date="2017-09" db="EMBL/GenBank/DDBJ databases">
        <authorList>
            <person name="Varghese N."/>
            <person name="Submissions S."/>
        </authorList>
    </citation>
    <scope>NUCLEOTIDE SEQUENCE [LARGE SCALE GENOMIC DNA]</scope>
    <source>
        <strain evidence="10">CGMCC 1.12803</strain>
    </source>
</reference>
<dbReference type="SUPFAM" id="SSF56935">
    <property type="entry name" value="Porins"/>
    <property type="match status" value="1"/>
</dbReference>
<dbReference type="Proteomes" id="UP000219281">
    <property type="component" value="Unassembled WGS sequence"/>
</dbReference>
<gene>
    <name evidence="9" type="ORF">SAMN06297358_2323</name>
</gene>
<dbReference type="NCBIfam" id="TIGR04057">
    <property type="entry name" value="SusC_RagA_signa"/>
    <property type="match status" value="1"/>
</dbReference>
<dbReference type="InterPro" id="IPR023996">
    <property type="entry name" value="TonB-dep_OMP_SusC/RagA"/>
</dbReference>
<dbReference type="InterPro" id="IPR036942">
    <property type="entry name" value="Beta-barrel_TonB_sf"/>
</dbReference>
<comment type="subcellular location">
    <subcellularLocation>
        <location evidence="1 7">Cell outer membrane</location>
        <topology evidence="1 7">Multi-pass membrane protein</topology>
    </subcellularLocation>
</comment>
<keyword evidence="2 7" id="KW-0813">Transport</keyword>
<keyword evidence="6 7" id="KW-0998">Cell outer membrane</keyword>
<keyword evidence="10" id="KW-1185">Reference proteome</keyword>
<accession>A0A286A0B2</accession>
<protein>
    <submittedName>
        <fullName evidence="9">TonB-linked outer membrane protein, SusC/RagA family</fullName>
    </submittedName>
</protein>
<organism evidence="9 10">
    <name type="scientific">Pedobacter xixiisoli</name>
    <dbReference type="NCBI Taxonomy" id="1476464"/>
    <lineage>
        <taxon>Bacteria</taxon>
        <taxon>Pseudomonadati</taxon>
        <taxon>Bacteroidota</taxon>
        <taxon>Sphingobacteriia</taxon>
        <taxon>Sphingobacteriales</taxon>
        <taxon>Sphingobacteriaceae</taxon>
        <taxon>Pedobacter</taxon>
    </lineage>
</organism>
<dbReference type="Pfam" id="PF07715">
    <property type="entry name" value="Plug"/>
    <property type="match status" value="1"/>
</dbReference>
<evidence type="ECO:0000256" key="4">
    <source>
        <dbReference type="ARBA" id="ARBA00022692"/>
    </source>
</evidence>
<dbReference type="PROSITE" id="PS52016">
    <property type="entry name" value="TONB_DEPENDENT_REC_3"/>
    <property type="match status" value="1"/>
</dbReference>
<dbReference type="Pfam" id="PF13715">
    <property type="entry name" value="CarbopepD_reg_2"/>
    <property type="match status" value="1"/>
</dbReference>
<dbReference type="InterPro" id="IPR037066">
    <property type="entry name" value="Plug_dom_sf"/>
</dbReference>
<keyword evidence="5 7" id="KW-0472">Membrane</keyword>
<dbReference type="Gene3D" id="2.170.130.10">
    <property type="entry name" value="TonB-dependent receptor, plug domain"/>
    <property type="match status" value="1"/>
</dbReference>
<dbReference type="GO" id="GO:0009279">
    <property type="term" value="C:cell outer membrane"/>
    <property type="evidence" value="ECO:0007669"/>
    <property type="project" value="UniProtKB-SubCell"/>
</dbReference>
<evidence type="ECO:0000256" key="6">
    <source>
        <dbReference type="ARBA" id="ARBA00023237"/>
    </source>
</evidence>
<dbReference type="InterPro" id="IPR023997">
    <property type="entry name" value="TonB-dep_OMP_SusC/RagA_CS"/>
</dbReference>
<dbReference type="InterPro" id="IPR012910">
    <property type="entry name" value="Plug_dom"/>
</dbReference>
<dbReference type="SUPFAM" id="SSF49464">
    <property type="entry name" value="Carboxypeptidase regulatory domain-like"/>
    <property type="match status" value="1"/>
</dbReference>
<evidence type="ECO:0000256" key="7">
    <source>
        <dbReference type="PROSITE-ProRule" id="PRU01360"/>
    </source>
</evidence>
<dbReference type="OrthoDB" id="9768177at2"/>
<comment type="similarity">
    <text evidence="7">Belongs to the TonB-dependent receptor family.</text>
</comment>
<dbReference type="NCBIfam" id="TIGR04056">
    <property type="entry name" value="OMP_RagA_SusC"/>
    <property type="match status" value="1"/>
</dbReference>